<evidence type="ECO:0000313" key="1">
    <source>
        <dbReference type="EMBL" id="OEL17339.1"/>
    </source>
</evidence>
<protein>
    <submittedName>
        <fullName evidence="1">Uncharacterized protein</fullName>
    </submittedName>
</protein>
<accession>A0A1E5UWT1</accession>
<dbReference type="PANTHER" id="PTHR33085:SF49">
    <property type="entry name" value="OS03G0778800 PROTEIN"/>
    <property type="match status" value="1"/>
</dbReference>
<evidence type="ECO:0000313" key="2">
    <source>
        <dbReference type="Proteomes" id="UP000095767"/>
    </source>
</evidence>
<dbReference type="Pfam" id="PF07893">
    <property type="entry name" value="DUF1668"/>
    <property type="match status" value="1"/>
</dbReference>
<comment type="caution">
    <text evidence="1">The sequence shown here is derived from an EMBL/GenBank/DDBJ whole genome shotgun (WGS) entry which is preliminary data.</text>
</comment>
<name>A0A1E5UWT1_9POAL</name>
<keyword evidence="2" id="KW-1185">Reference proteome</keyword>
<dbReference type="InterPro" id="IPR012871">
    <property type="entry name" value="DUF1668_ORYSA"/>
</dbReference>
<reference evidence="1 2" key="1">
    <citation type="submission" date="2016-09" db="EMBL/GenBank/DDBJ databases">
        <title>The draft genome of Dichanthelium oligosanthes: A C3 panicoid grass species.</title>
        <authorList>
            <person name="Studer A.J."/>
            <person name="Schnable J.C."/>
            <person name="Brutnell T.P."/>
        </authorList>
    </citation>
    <scope>NUCLEOTIDE SEQUENCE [LARGE SCALE GENOMIC DNA]</scope>
    <source>
        <strain evidence="2">cv. Kellogg 1175</strain>
        <tissue evidence="1">Leaf</tissue>
    </source>
</reference>
<dbReference type="Proteomes" id="UP000095767">
    <property type="component" value="Unassembled WGS sequence"/>
</dbReference>
<proteinExistence type="predicted"/>
<dbReference type="EMBL" id="LWDX02060243">
    <property type="protein sequence ID" value="OEL17339.1"/>
    <property type="molecule type" value="Genomic_DNA"/>
</dbReference>
<dbReference type="AlphaFoldDB" id="A0A1E5UWT1"/>
<organism evidence="1 2">
    <name type="scientific">Dichanthelium oligosanthes</name>
    <dbReference type="NCBI Taxonomy" id="888268"/>
    <lineage>
        <taxon>Eukaryota</taxon>
        <taxon>Viridiplantae</taxon>
        <taxon>Streptophyta</taxon>
        <taxon>Embryophyta</taxon>
        <taxon>Tracheophyta</taxon>
        <taxon>Spermatophyta</taxon>
        <taxon>Magnoliopsida</taxon>
        <taxon>Liliopsida</taxon>
        <taxon>Poales</taxon>
        <taxon>Poaceae</taxon>
        <taxon>PACMAD clade</taxon>
        <taxon>Panicoideae</taxon>
        <taxon>Panicodae</taxon>
        <taxon>Paniceae</taxon>
        <taxon>Dichantheliinae</taxon>
        <taxon>Dichanthelium</taxon>
    </lineage>
</organism>
<sequence length="312" mass="33648">MRRLKPSRQYLHLVTGGLRGKMYSLRRMDTSRLFYPSTAEAEAAAAGAAGADELVGAEAIGRLRWSKLERGIHFQPPTSDDGSFDVFARLGDVGSRIRCADAAGHAAVYDAEARSFVGMPAMSSRSARYVAVSLPPPPFLLGPESRVRGPRAQPLRGGRRIGGGTSICLSTATATYSFDTATSERTKAGDWVLRFSGKAEHVPELGLWFAMSRTSLSCSGLYALDLSAAGDAPPTTMYDAGFDLELPEDWFLFNHGVVSLGSGRLCVANFFLIMKQEHENDNPIGVFTGVEVVPDDDGPRAPHLPLSMTTKF</sequence>
<gene>
    <name evidence="1" type="ORF">BAE44_0021643</name>
</gene>
<dbReference type="PANTHER" id="PTHR33085">
    <property type="entry name" value="OS12G0113100 PROTEIN-RELATED"/>
    <property type="match status" value="1"/>
</dbReference>